<keyword evidence="7" id="KW-0539">Nucleus</keyword>
<dbReference type="GO" id="GO:0000974">
    <property type="term" value="C:Prp19 complex"/>
    <property type="evidence" value="ECO:0007669"/>
    <property type="project" value="TreeGrafter"/>
</dbReference>
<dbReference type="GO" id="GO:0071007">
    <property type="term" value="C:U2-type catalytic step 2 spliceosome"/>
    <property type="evidence" value="ECO:0007669"/>
    <property type="project" value="TreeGrafter"/>
</dbReference>
<accession>A0A9J5X2D1</accession>
<sequence>MALEKRREFELLISRPPWNNSVWIEYAKWEESQNEFERARSIWNRALKKDYHMEMKNNFIDHALNVWDLAVTFCPEIDQLWYKYIHMEEMMLNNVAGARQVFERWMTWTPDQQSWLSYIEFELRYNETERAREIFERLVQCHPKVSSWIGFVKFEMKNGEAGRARNCYKRAVDKLRDDDEEVEQLLLAFAEFKLN</sequence>
<evidence type="ECO:0000256" key="3">
    <source>
        <dbReference type="ARBA" id="ARBA00022664"/>
    </source>
</evidence>
<comment type="caution">
    <text evidence="9">The sequence shown here is derived from an EMBL/GenBank/DDBJ whole genome shotgun (WGS) entry which is preliminary data.</text>
</comment>
<proteinExistence type="inferred from homology"/>
<dbReference type="PANTHER" id="PTHR11246:SF3">
    <property type="entry name" value="CROOKED NECK-LIKE PROTEIN 1"/>
    <property type="match status" value="1"/>
</dbReference>
<comment type="similarity">
    <text evidence="2">Belongs to the crooked-neck family.</text>
</comment>
<dbReference type="InterPro" id="IPR055433">
    <property type="entry name" value="HAT_Syf1-like_N"/>
</dbReference>
<evidence type="ECO:0000256" key="1">
    <source>
        <dbReference type="ARBA" id="ARBA00004123"/>
    </source>
</evidence>
<feature type="domain" description="Pre-mRNA-splicing factor Syf1-like N-terminal HAT-repeats" evidence="8">
    <location>
        <begin position="57"/>
        <end position="144"/>
    </location>
</feature>
<reference evidence="9 10" key="1">
    <citation type="submission" date="2020-09" db="EMBL/GenBank/DDBJ databases">
        <title>De no assembly of potato wild relative species, Solanum commersonii.</title>
        <authorList>
            <person name="Cho K."/>
        </authorList>
    </citation>
    <scope>NUCLEOTIDE SEQUENCE [LARGE SCALE GENOMIC DNA]</scope>
    <source>
        <strain evidence="9">LZ3.2</strain>
        <tissue evidence="9">Leaf</tissue>
    </source>
</reference>
<dbReference type="GO" id="GO:0071014">
    <property type="term" value="C:post-mRNA release spliceosomal complex"/>
    <property type="evidence" value="ECO:0007669"/>
    <property type="project" value="TreeGrafter"/>
</dbReference>
<dbReference type="EMBL" id="JACXVP010000010">
    <property type="protein sequence ID" value="KAG5581589.1"/>
    <property type="molecule type" value="Genomic_DNA"/>
</dbReference>
<dbReference type="InterPro" id="IPR003107">
    <property type="entry name" value="HAT"/>
</dbReference>
<keyword evidence="4" id="KW-0747">Spliceosome</keyword>
<keyword evidence="10" id="KW-1185">Reference proteome</keyword>
<evidence type="ECO:0000256" key="5">
    <source>
        <dbReference type="ARBA" id="ARBA00022737"/>
    </source>
</evidence>
<dbReference type="Pfam" id="PF23233">
    <property type="entry name" value="HAT_Syf1_CNRKL1_N"/>
    <property type="match status" value="1"/>
</dbReference>
<evidence type="ECO:0000256" key="2">
    <source>
        <dbReference type="ARBA" id="ARBA00008644"/>
    </source>
</evidence>
<dbReference type="Gene3D" id="1.25.40.10">
    <property type="entry name" value="Tetratricopeptide repeat domain"/>
    <property type="match status" value="2"/>
</dbReference>
<evidence type="ECO:0000313" key="9">
    <source>
        <dbReference type="EMBL" id="KAG5581589.1"/>
    </source>
</evidence>
<keyword evidence="5" id="KW-0677">Repeat</keyword>
<dbReference type="PANTHER" id="PTHR11246">
    <property type="entry name" value="PRE-MRNA SPLICING FACTOR"/>
    <property type="match status" value="1"/>
</dbReference>
<dbReference type="AlphaFoldDB" id="A0A9J5X2D1"/>
<evidence type="ECO:0000256" key="7">
    <source>
        <dbReference type="ARBA" id="ARBA00023242"/>
    </source>
</evidence>
<dbReference type="GO" id="GO:0000245">
    <property type="term" value="P:spliceosomal complex assembly"/>
    <property type="evidence" value="ECO:0007669"/>
    <property type="project" value="TreeGrafter"/>
</dbReference>
<dbReference type="InterPro" id="IPR011990">
    <property type="entry name" value="TPR-like_helical_dom_sf"/>
</dbReference>
<evidence type="ECO:0000256" key="4">
    <source>
        <dbReference type="ARBA" id="ARBA00022728"/>
    </source>
</evidence>
<dbReference type="SUPFAM" id="SSF48452">
    <property type="entry name" value="TPR-like"/>
    <property type="match status" value="2"/>
</dbReference>
<dbReference type="Proteomes" id="UP000824120">
    <property type="component" value="Chromosome 10"/>
</dbReference>
<dbReference type="GO" id="GO:0071011">
    <property type="term" value="C:precatalytic spliceosome"/>
    <property type="evidence" value="ECO:0007669"/>
    <property type="project" value="TreeGrafter"/>
</dbReference>
<name>A0A9J5X2D1_SOLCO</name>
<keyword evidence="3" id="KW-0507">mRNA processing</keyword>
<dbReference type="InterPro" id="IPR045075">
    <property type="entry name" value="Syf1-like"/>
</dbReference>
<protein>
    <recommendedName>
        <fullName evidence="8">Pre-mRNA-splicing factor Syf1-like N-terminal HAT-repeats domain-containing protein</fullName>
    </recommendedName>
</protein>
<dbReference type="SMART" id="SM00386">
    <property type="entry name" value="HAT"/>
    <property type="match status" value="6"/>
</dbReference>
<evidence type="ECO:0000313" key="10">
    <source>
        <dbReference type="Proteomes" id="UP000824120"/>
    </source>
</evidence>
<evidence type="ECO:0000256" key="6">
    <source>
        <dbReference type="ARBA" id="ARBA00023187"/>
    </source>
</evidence>
<dbReference type="OrthoDB" id="541719at2759"/>
<comment type="subcellular location">
    <subcellularLocation>
        <location evidence="1">Nucleus</location>
    </subcellularLocation>
</comment>
<gene>
    <name evidence="9" type="ORF">H5410_052216</name>
</gene>
<organism evidence="9 10">
    <name type="scientific">Solanum commersonii</name>
    <name type="common">Commerson's wild potato</name>
    <name type="synonym">Commerson's nightshade</name>
    <dbReference type="NCBI Taxonomy" id="4109"/>
    <lineage>
        <taxon>Eukaryota</taxon>
        <taxon>Viridiplantae</taxon>
        <taxon>Streptophyta</taxon>
        <taxon>Embryophyta</taxon>
        <taxon>Tracheophyta</taxon>
        <taxon>Spermatophyta</taxon>
        <taxon>Magnoliopsida</taxon>
        <taxon>eudicotyledons</taxon>
        <taxon>Gunneridae</taxon>
        <taxon>Pentapetalae</taxon>
        <taxon>asterids</taxon>
        <taxon>lamiids</taxon>
        <taxon>Solanales</taxon>
        <taxon>Solanaceae</taxon>
        <taxon>Solanoideae</taxon>
        <taxon>Solaneae</taxon>
        <taxon>Solanum</taxon>
    </lineage>
</organism>
<evidence type="ECO:0000259" key="8">
    <source>
        <dbReference type="Pfam" id="PF23233"/>
    </source>
</evidence>
<keyword evidence="6" id="KW-0508">mRNA splicing</keyword>